<dbReference type="EMBL" id="CADEBD010000311">
    <property type="protein sequence ID" value="CAB3241679.1"/>
    <property type="molecule type" value="Genomic_DNA"/>
</dbReference>
<evidence type="ECO:0000313" key="2">
    <source>
        <dbReference type="Proteomes" id="UP000494256"/>
    </source>
</evidence>
<evidence type="ECO:0008006" key="3">
    <source>
        <dbReference type="Google" id="ProtNLM"/>
    </source>
</evidence>
<proteinExistence type="predicted"/>
<dbReference type="OrthoDB" id="2011769at2759"/>
<gene>
    <name evidence="1" type="ORF">APLA_LOCUS9566</name>
</gene>
<dbReference type="Gene3D" id="3.60.10.10">
    <property type="entry name" value="Endonuclease/exonuclease/phosphatase"/>
    <property type="match status" value="1"/>
</dbReference>
<dbReference type="InterPro" id="IPR036691">
    <property type="entry name" value="Endo/exonu/phosph_ase_sf"/>
</dbReference>
<protein>
    <recommendedName>
        <fullName evidence="3">Endonuclease/exonuclease/phosphatase domain-containing protein</fullName>
    </recommendedName>
</protein>
<reference evidence="1 2" key="1">
    <citation type="submission" date="2020-04" db="EMBL/GenBank/DDBJ databases">
        <authorList>
            <person name="Wallbank WR R."/>
            <person name="Pardo Diaz C."/>
            <person name="Kozak K."/>
            <person name="Martin S."/>
            <person name="Jiggins C."/>
            <person name="Moest M."/>
            <person name="Warren A I."/>
            <person name="Byers J.R.P. K."/>
            <person name="Montejo-Kovacevich G."/>
            <person name="Yen C E."/>
        </authorList>
    </citation>
    <scope>NUCLEOTIDE SEQUENCE [LARGE SCALE GENOMIC DNA]</scope>
</reference>
<dbReference type="AlphaFoldDB" id="A0A8S1A8R5"/>
<organism evidence="1 2">
    <name type="scientific">Arctia plantaginis</name>
    <name type="common">Wood tiger moth</name>
    <name type="synonym">Phalaena plantaginis</name>
    <dbReference type="NCBI Taxonomy" id="874455"/>
    <lineage>
        <taxon>Eukaryota</taxon>
        <taxon>Metazoa</taxon>
        <taxon>Ecdysozoa</taxon>
        <taxon>Arthropoda</taxon>
        <taxon>Hexapoda</taxon>
        <taxon>Insecta</taxon>
        <taxon>Pterygota</taxon>
        <taxon>Neoptera</taxon>
        <taxon>Endopterygota</taxon>
        <taxon>Lepidoptera</taxon>
        <taxon>Glossata</taxon>
        <taxon>Ditrysia</taxon>
        <taxon>Noctuoidea</taxon>
        <taxon>Erebidae</taxon>
        <taxon>Arctiinae</taxon>
        <taxon>Arctia</taxon>
    </lineage>
</organism>
<dbReference type="SUPFAM" id="SSF56219">
    <property type="entry name" value="DNase I-like"/>
    <property type="match status" value="1"/>
</dbReference>
<dbReference type="Proteomes" id="UP000494256">
    <property type="component" value="Unassembled WGS sequence"/>
</dbReference>
<name>A0A8S1A8R5_ARCPL</name>
<accession>A0A8S1A8R5</accession>
<sequence>MTILEKQDHRPVQLRQQLEKKLLLYGSSFQKKQQEPQPKLNVDLTCKASQILCLQTGTNFNNEPSNSQSLPAHFADIEKTTVIPRSHYLILTETWMRDNCDPISIENFECVTRQNNRSDSETNAAGGVAIYRNLSSTSTAKILNVELSDTTRLIRNTGDVCLAEVTCFTTDTTFKMVLGAVYIHPGASISNISVLLHQALFPYVYNSQYVHPVMEVDTDIPILLCGDFNTNVKNDETFIKFMKDMFNVDCASDVNNSTTLGGTTIDLTFSRHIKVETL</sequence>
<evidence type="ECO:0000313" key="1">
    <source>
        <dbReference type="EMBL" id="CAB3241679.1"/>
    </source>
</evidence>
<comment type="caution">
    <text evidence="1">The sequence shown here is derived from an EMBL/GenBank/DDBJ whole genome shotgun (WGS) entry which is preliminary data.</text>
</comment>